<dbReference type="InterPro" id="IPR001667">
    <property type="entry name" value="DDH_dom"/>
</dbReference>
<protein>
    <recommendedName>
        <fullName evidence="5">DHHA2 domain-containing protein</fullName>
    </recommendedName>
</protein>
<dbReference type="GO" id="GO:0046872">
    <property type="term" value="F:metal ion binding"/>
    <property type="evidence" value="ECO:0007669"/>
    <property type="project" value="UniProtKB-KW"/>
</dbReference>
<dbReference type="Pfam" id="PF01368">
    <property type="entry name" value="DHH"/>
    <property type="match status" value="1"/>
</dbReference>
<evidence type="ECO:0000256" key="1">
    <source>
        <dbReference type="ARBA" id="ARBA00001936"/>
    </source>
</evidence>
<dbReference type="SMART" id="SM01131">
    <property type="entry name" value="DHHA2"/>
    <property type="match status" value="1"/>
</dbReference>
<dbReference type="Gene3D" id="3.10.310.20">
    <property type="entry name" value="DHHA2 domain"/>
    <property type="match status" value="1"/>
</dbReference>
<dbReference type="Proteomes" id="UP000717328">
    <property type="component" value="Unassembled WGS sequence"/>
</dbReference>
<sequence length="495" mass="53288">MSRNPIRRLSLAVTGKLKLGSSSAPVTPVTPISEKGAPSTSELAKFLSETKARYLSDINATPSKGREWTVAMGNEAGGASIFPIEHKHISKNSISILYATDLDTVASSIAFAWVQSEVHKKPTIPLLQLERADLDLRAENIYALQLAGITKPKDELLFLDDIKAHTPFPSASFILVDHNRLGAAFTLNNPDAKVIAVVDHHADEGLYEDANPRLIAPAGSCASHVATLMPPDVPASLATLLLTAILIDTNGLKPGGKAIAADIFAAGFLASRSTLASELPGTLVDALKEDPNAHPEKVHGADAIRELTEKLRSKKEDVGHLSGRDLLRRDYKEYEFIFGGEGAGGPVVRAGLSSVPVALKAWGKKGVLEKATMEWMKERGLVVLGVLTAFKDGKKHRREMAWVVYNGGAKPEGEGEDETGGAVKVDLDKVAARLWKGLEDSEELKVKKYKNKFDLQKTLPEGATGRTYKQGNADANRKVVAPLLKSIIEAPEVKE</sequence>
<dbReference type="PANTHER" id="PTHR12112">
    <property type="entry name" value="BNIP - RELATED"/>
    <property type="match status" value="1"/>
</dbReference>
<dbReference type="Pfam" id="PF02833">
    <property type="entry name" value="DHHA2"/>
    <property type="match status" value="1"/>
</dbReference>
<gene>
    <name evidence="6" type="ORF">H0H81_007378</name>
</gene>
<reference evidence="6" key="2">
    <citation type="submission" date="2021-10" db="EMBL/GenBank/DDBJ databases">
        <title>Phylogenomics reveals ancestral predisposition of the termite-cultivated fungus Termitomyces towards a domesticated lifestyle.</title>
        <authorList>
            <person name="Auxier B."/>
            <person name="Grum-Grzhimaylo A."/>
            <person name="Cardenas M.E."/>
            <person name="Lodge J.D."/>
            <person name="Laessoe T."/>
            <person name="Pedersen O."/>
            <person name="Smith M.E."/>
            <person name="Kuyper T.W."/>
            <person name="Franco-Molano E.A."/>
            <person name="Baroni T.J."/>
            <person name="Aanen D.K."/>
        </authorList>
    </citation>
    <scope>NUCLEOTIDE SEQUENCE</scope>
    <source>
        <strain evidence="6">D49</strain>
    </source>
</reference>
<evidence type="ECO:0000256" key="4">
    <source>
        <dbReference type="ARBA" id="ARBA00023211"/>
    </source>
</evidence>
<evidence type="ECO:0000313" key="7">
    <source>
        <dbReference type="Proteomes" id="UP000717328"/>
    </source>
</evidence>
<organism evidence="6 7">
    <name type="scientific">Sphagnurus paluster</name>
    <dbReference type="NCBI Taxonomy" id="117069"/>
    <lineage>
        <taxon>Eukaryota</taxon>
        <taxon>Fungi</taxon>
        <taxon>Dikarya</taxon>
        <taxon>Basidiomycota</taxon>
        <taxon>Agaricomycotina</taxon>
        <taxon>Agaricomycetes</taxon>
        <taxon>Agaricomycetidae</taxon>
        <taxon>Agaricales</taxon>
        <taxon>Tricholomatineae</taxon>
        <taxon>Lyophyllaceae</taxon>
        <taxon>Sphagnurus</taxon>
    </lineage>
</organism>
<evidence type="ECO:0000259" key="5">
    <source>
        <dbReference type="SMART" id="SM01131"/>
    </source>
</evidence>
<keyword evidence="7" id="KW-1185">Reference proteome</keyword>
<dbReference type="EMBL" id="JABCKI010000197">
    <property type="protein sequence ID" value="KAG5651792.1"/>
    <property type="molecule type" value="Genomic_DNA"/>
</dbReference>
<evidence type="ECO:0000256" key="3">
    <source>
        <dbReference type="ARBA" id="ARBA00022801"/>
    </source>
</evidence>
<accession>A0A9P7GRQ0</accession>
<evidence type="ECO:0000313" key="6">
    <source>
        <dbReference type="EMBL" id="KAG5651792.1"/>
    </source>
</evidence>
<dbReference type="PANTHER" id="PTHR12112:SF39">
    <property type="entry name" value="EG:152A3.5 PROTEIN (FBGN0003116_PN PROTEIN)"/>
    <property type="match status" value="1"/>
</dbReference>
<proteinExistence type="predicted"/>
<dbReference type="GO" id="GO:0004309">
    <property type="term" value="F:exopolyphosphatase activity"/>
    <property type="evidence" value="ECO:0007669"/>
    <property type="project" value="TreeGrafter"/>
</dbReference>
<evidence type="ECO:0000256" key="2">
    <source>
        <dbReference type="ARBA" id="ARBA00022723"/>
    </source>
</evidence>
<dbReference type="InterPro" id="IPR038222">
    <property type="entry name" value="DHHA2_dom_sf"/>
</dbReference>
<dbReference type="Gene3D" id="3.90.1640.10">
    <property type="entry name" value="inorganic pyrophosphatase (n-terminal core)"/>
    <property type="match status" value="1"/>
</dbReference>
<comment type="cofactor">
    <cofactor evidence="1">
        <name>Mn(2+)</name>
        <dbReference type="ChEBI" id="CHEBI:29035"/>
    </cofactor>
</comment>
<dbReference type="AlphaFoldDB" id="A0A9P7GRQ0"/>
<dbReference type="InterPro" id="IPR038763">
    <property type="entry name" value="DHH_sf"/>
</dbReference>
<keyword evidence="2" id="KW-0479">Metal-binding</keyword>
<keyword evidence="3" id="KW-0378">Hydrolase</keyword>
<reference evidence="6" key="1">
    <citation type="submission" date="2021-02" db="EMBL/GenBank/DDBJ databases">
        <authorList>
            <person name="Nieuwenhuis M."/>
            <person name="Van De Peppel L.J.J."/>
        </authorList>
    </citation>
    <scope>NUCLEOTIDE SEQUENCE</scope>
    <source>
        <strain evidence="6">D49</strain>
    </source>
</reference>
<comment type="caution">
    <text evidence="6">The sequence shown here is derived from an EMBL/GenBank/DDBJ whole genome shotgun (WGS) entry which is preliminary data.</text>
</comment>
<keyword evidence="4" id="KW-0464">Manganese</keyword>
<dbReference type="InterPro" id="IPR004097">
    <property type="entry name" value="DHHA2"/>
</dbReference>
<dbReference type="OrthoDB" id="374045at2759"/>
<feature type="domain" description="DHHA2" evidence="5">
    <location>
        <begin position="308"/>
        <end position="488"/>
    </location>
</feature>
<dbReference type="SUPFAM" id="SSF64182">
    <property type="entry name" value="DHH phosphoesterases"/>
    <property type="match status" value="1"/>
</dbReference>
<dbReference type="GO" id="GO:0005737">
    <property type="term" value="C:cytoplasm"/>
    <property type="evidence" value="ECO:0007669"/>
    <property type="project" value="InterPro"/>
</dbReference>
<name>A0A9P7GRQ0_9AGAR</name>